<protein>
    <recommendedName>
        <fullName evidence="3">Type II secretion system protein N</fullName>
    </recommendedName>
    <alternativeName>
        <fullName evidence="10">General secretion pathway protein N</fullName>
    </alternativeName>
</protein>
<dbReference type="EMBL" id="QWLV01000006">
    <property type="protein sequence ID" value="RHW16966.1"/>
    <property type="molecule type" value="Genomic_DNA"/>
</dbReference>
<evidence type="ECO:0000256" key="2">
    <source>
        <dbReference type="ARBA" id="ARBA00007208"/>
    </source>
</evidence>
<proteinExistence type="inferred from homology"/>
<name>A0A396RMR0_9SPHN</name>
<evidence type="ECO:0000256" key="7">
    <source>
        <dbReference type="ARBA" id="ARBA00022692"/>
    </source>
</evidence>
<dbReference type="Pfam" id="PF01203">
    <property type="entry name" value="T2SSN"/>
    <property type="match status" value="1"/>
</dbReference>
<evidence type="ECO:0000256" key="1">
    <source>
        <dbReference type="ARBA" id="ARBA00004533"/>
    </source>
</evidence>
<evidence type="ECO:0000256" key="6">
    <source>
        <dbReference type="ARBA" id="ARBA00022519"/>
    </source>
</evidence>
<dbReference type="AlphaFoldDB" id="A0A396RMR0"/>
<evidence type="ECO:0000256" key="8">
    <source>
        <dbReference type="ARBA" id="ARBA00022927"/>
    </source>
</evidence>
<dbReference type="OrthoDB" id="7477467at2"/>
<evidence type="ECO:0000256" key="5">
    <source>
        <dbReference type="ARBA" id="ARBA00022475"/>
    </source>
</evidence>
<keyword evidence="6" id="KW-0997">Cell inner membrane</keyword>
<evidence type="ECO:0000313" key="12">
    <source>
        <dbReference type="Proteomes" id="UP000266693"/>
    </source>
</evidence>
<evidence type="ECO:0000313" key="11">
    <source>
        <dbReference type="EMBL" id="RHW16966.1"/>
    </source>
</evidence>
<dbReference type="InterPro" id="IPR022792">
    <property type="entry name" value="T2SS_protein-GspN"/>
</dbReference>
<keyword evidence="9" id="KW-0472">Membrane</keyword>
<comment type="similarity">
    <text evidence="2">Belongs to the GSP N family.</text>
</comment>
<evidence type="ECO:0000256" key="3">
    <source>
        <dbReference type="ARBA" id="ARBA00021563"/>
    </source>
</evidence>
<dbReference type="GO" id="GO:0005886">
    <property type="term" value="C:plasma membrane"/>
    <property type="evidence" value="ECO:0007669"/>
    <property type="project" value="UniProtKB-SubCell"/>
</dbReference>
<keyword evidence="5" id="KW-1003">Cell membrane</keyword>
<keyword evidence="12" id="KW-1185">Reference proteome</keyword>
<comment type="subcellular location">
    <subcellularLocation>
        <location evidence="1">Cell inner membrane</location>
    </subcellularLocation>
</comment>
<keyword evidence="7" id="KW-0812">Transmembrane</keyword>
<comment type="caution">
    <text evidence="11">The sequence shown here is derived from an EMBL/GenBank/DDBJ whole genome shotgun (WGS) entry which is preliminary data.</text>
</comment>
<organism evidence="11 12">
    <name type="scientific">Sphingomonas gilva</name>
    <dbReference type="NCBI Taxonomy" id="2305907"/>
    <lineage>
        <taxon>Bacteria</taxon>
        <taxon>Pseudomonadati</taxon>
        <taxon>Pseudomonadota</taxon>
        <taxon>Alphaproteobacteria</taxon>
        <taxon>Sphingomonadales</taxon>
        <taxon>Sphingomonadaceae</taxon>
        <taxon>Sphingomonas</taxon>
    </lineage>
</organism>
<dbReference type="GO" id="GO:0015627">
    <property type="term" value="C:type II protein secretion system complex"/>
    <property type="evidence" value="ECO:0007669"/>
    <property type="project" value="InterPro"/>
</dbReference>
<evidence type="ECO:0000256" key="9">
    <source>
        <dbReference type="ARBA" id="ARBA00023136"/>
    </source>
</evidence>
<evidence type="ECO:0000256" key="10">
    <source>
        <dbReference type="ARBA" id="ARBA00030772"/>
    </source>
</evidence>
<accession>A0A396RMR0</accession>
<sequence length="216" mass="22372">MGRGALWIALFAAAIVLLFPLRMALGVVNAERLGLSAREARGPVWAGRLIEARWRGLALGDLDASLSPVQLLVGRVRLDLSGDGDMRGAVSVSRNGAGIDDVSGRLPVEGLFEGLPLGALIATDVSARFADGVCDRAEGQVRAELSAALPGVSLAQGMTGRARCDGGALLLPLQGASGLERLDLRLFGDGRWQARLQIAGDGAALSAGVLERSGRL</sequence>
<dbReference type="GO" id="GO:0015628">
    <property type="term" value="P:protein secretion by the type II secretion system"/>
    <property type="evidence" value="ECO:0007669"/>
    <property type="project" value="InterPro"/>
</dbReference>
<evidence type="ECO:0000256" key="4">
    <source>
        <dbReference type="ARBA" id="ARBA00022448"/>
    </source>
</evidence>
<keyword evidence="4" id="KW-0813">Transport</keyword>
<keyword evidence="8" id="KW-0653">Protein transport</keyword>
<dbReference type="Proteomes" id="UP000266693">
    <property type="component" value="Unassembled WGS sequence"/>
</dbReference>
<gene>
    <name evidence="11" type="ORF">D1610_12570</name>
</gene>
<reference evidence="11 12" key="1">
    <citation type="submission" date="2018-08" db="EMBL/GenBank/DDBJ databases">
        <title>The multiple taxonomic identification of Sphingomonas gilva.</title>
        <authorList>
            <person name="Zhu D."/>
            <person name="Zheng S."/>
        </authorList>
    </citation>
    <scope>NUCLEOTIDE SEQUENCE [LARGE SCALE GENOMIC DNA]</scope>
    <source>
        <strain evidence="11 12">ZDH117</strain>
    </source>
</reference>